<gene>
    <name evidence="3" type="ORF">Adu01nite_70980</name>
</gene>
<evidence type="ECO:0000313" key="3">
    <source>
        <dbReference type="EMBL" id="GIE05748.1"/>
    </source>
</evidence>
<dbReference type="InterPro" id="IPR011042">
    <property type="entry name" value="6-blade_b-propeller_TolB-like"/>
</dbReference>
<accession>A0ABQ3Z7C3</accession>
<keyword evidence="2" id="KW-1133">Transmembrane helix</keyword>
<dbReference type="EMBL" id="BOML01000057">
    <property type="protein sequence ID" value="GIE05748.1"/>
    <property type="molecule type" value="Genomic_DNA"/>
</dbReference>
<keyword evidence="2" id="KW-0812">Transmembrane</keyword>
<name>A0ABQ3Z7C3_9ACTN</name>
<sequence length="379" mass="39449">MNDQTMIPYRELDAEARNYVDPERVIALAKRRRSAAAAVAVVPVVLAGLVGAVVVLGPGAAHTPSVPAGEGARPSAATEAGALRPPGRSTALPAGPVGRAAYAYTPCRDACDGVFVVLTDGRQFVLPAPADGGPPVHSITMSRDGRWLGYQSHGRYMVRSLTDVRVHAVKSAATDAVFPVAWSSDSGRLLLQRTDSDTNAAYTVLEVGSGLATQLTAPAGTKAFGILPDGTVLFRNENSTGPVVAWSTSAGQTVTIDVTAQLDGESVRSVNLAPDNQSVYVVAARSVEGQDSRELTAVIHADFTGKVLGRYEIPKMDLENQFCDVLGPTADGFALSCRNGSGSMTTLLAVSAAGPQPGIKISAQDWPNHPELAEIVIPG</sequence>
<feature type="region of interest" description="Disordered" evidence="1">
    <location>
        <begin position="64"/>
        <end position="91"/>
    </location>
</feature>
<evidence type="ECO:0000256" key="1">
    <source>
        <dbReference type="SAM" id="MobiDB-lite"/>
    </source>
</evidence>
<dbReference type="SUPFAM" id="SSF82171">
    <property type="entry name" value="DPP6 N-terminal domain-like"/>
    <property type="match status" value="1"/>
</dbReference>
<evidence type="ECO:0000256" key="2">
    <source>
        <dbReference type="SAM" id="Phobius"/>
    </source>
</evidence>
<reference evidence="3 4" key="1">
    <citation type="submission" date="2021-01" db="EMBL/GenBank/DDBJ databases">
        <title>Whole genome shotgun sequence of Actinoplanes durhamensis NBRC 14914.</title>
        <authorList>
            <person name="Komaki H."/>
            <person name="Tamura T."/>
        </authorList>
    </citation>
    <scope>NUCLEOTIDE SEQUENCE [LARGE SCALE GENOMIC DNA]</scope>
    <source>
        <strain evidence="3 4">NBRC 14914</strain>
    </source>
</reference>
<organism evidence="3 4">
    <name type="scientific">Paractinoplanes durhamensis</name>
    <dbReference type="NCBI Taxonomy" id="113563"/>
    <lineage>
        <taxon>Bacteria</taxon>
        <taxon>Bacillati</taxon>
        <taxon>Actinomycetota</taxon>
        <taxon>Actinomycetes</taxon>
        <taxon>Micromonosporales</taxon>
        <taxon>Micromonosporaceae</taxon>
        <taxon>Paractinoplanes</taxon>
    </lineage>
</organism>
<protein>
    <submittedName>
        <fullName evidence="3">Uncharacterized protein</fullName>
    </submittedName>
</protein>
<comment type="caution">
    <text evidence="3">The sequence shown here is derived from an EMBL/GenBank/DDBJ whole genome shotgun (WGS) entry which is preliminary data.</text>
</comment>
<keyword evidence="4" id="KW-1185">Reference proteome</keyword>
<dbReference type="Proteomes" id="UP000637628">
    <property type="component" value="Unassembled WGS sequence"/>
</dbReference>
<keyword evidence="2" id="KW-0472">Membrane</keyword>
<feature type="transmembrane region" description="Helical" evidence="2">
    <location>
        <begin position="34"/>
        <end position="57"/>
    </location>
</feature>
<dbReference type="Gene3D" id="2.120.10.30">
    <property type="entry name" value="TolB, C-terminal domain"/>
    <property type="match status" value="1"/>
</dbReference>
<proteinExistence type="predicted"/>
<evidence type="ECO:0000313" key="4">
    <source>
        <dbReference type="Proteomes" id="UP000637628"/>
    </source>
</evidence>